<reference evidence="1 2" key="1">
    <citation type="journal article" date="2019" name="Commun. Biol.">
        <title>The bagworm genome reveals a unique fibroin gene that provides high tensile strength.</title>
        <authorList>
            <person name="Kono N."/>
            <person name="Nakamura H."/>
            <person name="Ohtoshi R."/>
            <person name="Tomita M."/>
            <person name="Numata K."/>
            <person name="Arakawa K."/>
        </authorList>
    </citation>
    <scope>NUCLEOTIDE SEQUENCE [LARGE SCALE GENOMIC DNA]</scope>
</reference>
<sequence>MKYRVVNSQCRILYELLIAHQPLPPRPPPLQPLAGRCTRDQCTHWICANVKTAGQYGVGFVINRVIKNNIDSFIGISERLAILNIDIGGQSPTGKRSRGRPPTRWEDDLRQIAGPNWTDIARDRDVRASLEEAFTQSGPYALYKRPSWKTGRERQNEKETCAFFVVAQCATGQCGRSGGLGRKFKL</sequence>
<evidence type="ECO:0000313" key="1">
    <source>
        <dbReference type="EMBL" id="GBP70797.1"/>
    </source>
</evidence>
<dbReference type="OrthoDB" id="8193815at2759"/>
<gene>
    <name evidence="1" type="ORF">EVAR_52924_1</name>
</gene>
<keyword evidence="2" id="KW-1185">Reference proteome</keyword>
<name>A0A4C1Y8C9_EUMVA</name>
<dbReference type="AlphaFoldDB" id="A0A4C1Y8C9"/>
<proteinExistence type="predicted"/>
<dbReference type="Proteomes" id="UP000299102">
    <property type="component" value="Unassembled WGS sequence"/>
</dbReference>
<organism evidence="1 2">
    <name type="scientific">Eumeta variegata</name>
    <name type="common">Bagworm moth</name>
    <name type="synonym">Eumeta japonica</name>
    <dbReference type="NCBI Taxonomy" id="151549"/>
    <lineage>
        <taxon>Eukaryota</taxon>
        <taxon>Metazoa</taxon>
        <taxon>Ecdysozoa</taxon>
        <taxon>Arthropoda</taxon>
        <taxon>Hexapoda</taxon>
        <taxon>Insecta</taxon>
        <taxon>Pterygota</taxon>
        <taxon>Neoptera</taxon>
        <taxon>Endopterygota</taxon>
        <taxon>Lepidoptera</taxon>
        <taxon>Glossata</taxon>
        <taxon>Ditrysia</taxon>
        <taxon>Tineoidea</taxon>
        <taxon>Psychidae</taxon>
        <taxon>Oiketicinae</taxon>
        <taxon>Eumeta</taxon>
    </lineage>
</organism>
<comment type="caution">
    <text evidence="1">The sequence shown here is derived from an EMBL/GenBank/DDBJ whole genome shotgun (WGS) entry which is preliminary data.</text>
</comment>
<evidence type="ECO:0000313" key="2">
    <source>
        <dbReference type="Proteomes" id="UP000299102"/>
    </source>
</evidence>
<protein>
    <submittedName>
        <fullName evidence="1">Uncharacterized protein</fullName>
    </submittedName>
</protein>
<dbReference type="EMBL" id="BGZK01001086">
    <property type="protein sequence ID" value="GBP70797.1"/>
    <property type="molecule type" value="Genomic_DNA"/>
</dbReference>
<accession>A0A4C1Y8C9</accession>